<dbReference type="NCBIfam" id="TIGR01942">
    <property type="entry name" value="pcnB"/>
    <property type="match status" value="1"/>
</dbReference>
<evidence type="ECO:0000259" key="10">
    <source>
        <dbReference type="Pfam" id="PF01743"/>
    </source>
</evidence>
<evidence type="ECO:0000256" key="5">
    <source>
        <dbReference type="ARBA" id="ARBA00022884"/>
    </source>
</evidence>
<dbReference type="FunFam" id="3.30.460.10:FF:000035">
    <property type="entry name" value="Poly(A) polymerase I"/>
    <property type="match status" value="1"/>
</dbReference>
<evidence type="ECO:0000256" key="3">
    <source>
        <dbReference type="ARBA" id="ARBA00022741"/>
    </source>
</evidence>
<dbReference type="PANTHER" id="PTHR43051">
    <property type="entry name" value="POLYNUCLEOTIDE ADENYLYLTRANSFERASE FAMILY PROTEIN"/>
    <property type="match status" value="1"/>
</dbReference>
<keyword evidence="3 7" id="KW-0547">Nucleotide-binding</keyword>
<dbReference type="Pfam" id="PF12626">
    <property type="entry name" value="PolyA_pol_arg_C"/>
    <property type="match status" value="1"/>
</dbReference>
<dbReference type="EMBL" id="CP005963">
    <property type="protein sequence ID" value="AGM40627.1"/>
    <property type="molecule type" value="Genomic_DNA"/>
</dbReference>
<name>R4VJ72_9GAMM</name>
<evidence type="ECO:0000259" key="11">
    <source>
        <dbReference type="Pfam" id="PF12626"/>
    </source>
</evidence>
<reference evidence="13 14" key="1">
    <citation type="journal article" date="2013" name="Genome Announc.">
        <title>Draft Genome of Spiribacter salinus M19-40, an Abundant Gammaproteobacterium in Aquatic Hypersaline Environments.</title>
        <authorList>
            <person name="Leon M.J."/>
            <person name="Ghai R."/>
            <person name="Fernandez A.B."/>
            <person name="Sanchez-Porro C."/>
            <person name="Rodriguez-Valera F."/>
            <person name="Ventosa A."/>
        </authorList>
    </citation>
    <scope>NUCLEOTIDE SEQUENCE [LARGE SCALE GENOMIC DNA]</scope>
    <source>
        <strain evidence="13">M19-40</strain>
    </source>
</reference>
<comment type="function">
    <text evidence="7">Adds poly(A) tail to the 3' end of many RNAs, which usually targets these RNAs for decay. Plays a significant role in the global control of gene expression, through influencing the rate of transcript degradation, and in the general RNA quality control.</text>
</comment>
<dbReference type="EC" id="2.7.7.19" evidence="7"/>
<dbReference type="HOGENOM" id="CLU_015961_0_0_6"/>
<dbReference type="InterPro" id="IPR052191">
    <property type="entry name" value="tRNA_ntf/polyA_polymerase_I"/>
</dbReference>
<gene>
    <name evidence="7" type="primary">pcnB</name>
    <name evidence="13" type="ORF">SPISAL_02660</name>
</gene>
<feature type="compositionally biased region" description="Basic residues" evidence="9">
    <location>
        <begin position="421"/>
        <end position="432"/>
    </location>
</feature>
<dbReference type="CDD" id="cd05398">
    <property type="entry name" value="NT_ClassII-CCAase"/>
    <property type="match status" value="1"/>
</dbReference>
<dbReference type="Gene3D" id="3.30.460.10">
    <property type="entry name" value="Beta Polymerase, domain 2"/>
    <property type="match status" value="1"/>
</dbReference>
<dbReference type="SUPFAM" id="SSF81301">
    <property type="entry name" value="Nucleotidyltransferase"/>
    <property type="match status" value="1"/>
</dbReference>
<dbReference type="InterPro" id="IPR025866">
    <property type="entry name" value="PolyA_pol_arg_C_dom"/>
</dbReference>
<sequence length="444" mass="50114">MFRSVTVSQSPSIEPTIVPRDEHVISRSHISERALTVLYRLKNAGYGAYLVGGGVRDLSLGREPKDFDVATDATPDEVKALFRNCRLIGRRFRLAHVHWGPEIIEVATFRALHPPEAEDDGDRVLEDGMILRDNVYGTIEEDALRRDFTINALYYDIATFSVVDYAGGMADLKAGRLRLIGDPEVRYREDPVRMLRAVRFAAKLGFVIDEATAQPIPRMADSLDDIPPARLFDEVLKLLMAGQGVETFESLRQHGLFRYLFPATDTALDDDEHGQFITFLARALESTDQRVNADRPVTPAFLFAALLWPAILAQLPRGKMVSGIDRELFEQSITEALERQLRQVAIPKRFGLPMREIWAMQPRFDTRSEKKATRLFSHPRFRAAYDFLLLRAEAGLADRDLAEWWRAFTTESADAPPPTPARRRRRGGRRRGGGSPAPERAGSD</sequence>
<evidence type="ECO:0000256" key="4">
    <source>
        <dbReference type="ARBA" id="ARBA00022840"/>
    </source>
</evidence>
<keyword evidence="4 7" id="KW-0067">ATP-binding</keyword>
<feature type="active site" evidence="7">
    <location>
        <position position="147"/>
    </location>
</feature>
<dbReference type="InterPro" id="IPR010206">
    <property type="entry name" value="PolA_pol_I"/>
</dbReference>
<comment type="catalytic activity">
    <reaction evidence="7">
        <text>RNA(n) + ATP = RNA(n)-3'-adenine ribonucleotide + diphosphate</text>
        <dbReference type="Rhea" id="RHEA:11332"/>
        <dbReference type="Rhea" id="RHEA-COMP:14527"/>
        <dbReference type="Rhea" id="RHEA-COMP:17347"/>
        <dbReference type="ChEBI" id="CHEBI:30616"/>
        <dbReference type="ChEBI" id="CHEBI:33019"/>
        <dbReference type="ChEBI" id="CHEBI:140395"/>
        <dbReference type="ChEBI" id="CHEBI:173115"/>
        <dbReference type="EC" id="2.7.7.19"/>
    </reaction>
</comment>
<feature type="region of interest" description="Disordered" evidence="9">
    <location>
        <begin position="409"/>
        <end position="444"/>
    </location>
</feature>
<dbReference type="Gene3D" id="1.10.3090.10">
    <property type="entry name" value="cca-adding enzyme, domain 2"/>
    <property type="match status" value="1"/>
</dbReference>
<evidence type="ECO:0000313" key="13">
    <source>
        <dbReference type="EMBL" id="AGM40627.1"/>
    </source>
</evidence>
<dbReference type="AlphaFoldDB" id="R4VJ72"/>
<dbReference type="GO" id="GO:0005524">
    <property type="term" value="F:ATP binding"/>
    <property type="evidence" value="ECO:0007669"/>
    <property type="project" value="UniProtKB-UniRule"/>
</dbReference>
<keyword evidence="5 7" id="KW-0694">RNA-binding</keyword>
<evidence type="ECO:0000256" key="9">
    <source>
        <dbReference type="SAM" id="MobiDB-lite"/>
    </source>
</evidence>
<dbReference type="GO" id="GO:0003723">
    <property type="term" value="F:RNA binding"/>
    <property type="evidence" value="ECO:0007669"/>
    <property type="project" value="UniProtKB-UniRule"/>
</dbReference>
<dbReference type="eggNOG" id="COG0617">
    <property type="taxonomic scope" value="Bacteria"/>
</dbReference>
<feature type="active site" evidence="7">
    <location>
        <position position="68"/>
    </location>
</feature>
<dbReference type="InterPro" id="IPR032828">
    <property type="entry name" value="PolyA_RNA-bd"/>
</dbReference>
<proteinExistence type="inferred from homology"/>
<dbReference type="HAMAP" id="MF_00957">
    <property type="entry name" value="PolyA_pol"/>
    <property type="match status" value="1"/>
</dbReference>
<keyword evidence="2 7" id="KW-0808">Transferase</keyword>
<evidence type="ECO:0000256" key="2">
    <source>
        <dbReference type="ARBA" id="ARBA00022679"/>
    </source>
</evidence>
<dbReference type="InterPro" id="IPR043519">
    <property type="entry name" value="NT_sf"/>
</dbReference>
<evidence type="ECO:0000259" key="12">
    <source>
        <dbReference type="Pfam" id="PF12627"/>
    </source>
</evidence>
<feature type="domain" description="Poly A polymerase head" evidence="10">
    <location>
        <begin position="48"/>
        <end position="178"/>
    </location>
</feature>
<comment type="similarity">
    <text evidence="7 8">Belongs to the tRNA nucleotidyltransferase/poly(A) polymerase family.</text>
</comment>
<evidence type="ECO:0000256" key="6">
    <source>
        <dbReference type="ARBA" id="ARBA00023163"/>
    </source>
</evidence>
<dbReference type="Proteomes" id="UP000017881">
    <property type="component" value="Chromosome"/>
</dbReference>
<keyword evidence="6 7" id="KW-0804">Transcription</keyword>
<dbReference type="PATRIC" id="fig|1260251.3.peg.536"/>
<protein>
    <recommendedName>
        <fullName evidence="7">Poly(A) polymerase I</fullName>
        <shortName evidence="7">PAP I</shortName>
        <ecNumber evidence="7">2.7.7.19</ecNumber>
    </recommendedName>
</protein>
<evidence type="ECO:0000256" key="7">
    <source>
        <dbReference type="HAMAP-Rule" id="MF_00957"/>
    </source>
</evidence>
<feature type="active site" evidence="7">
    <location>
        <position position="66"/>
    </location>
</feature>
<feature type="domain" description="Polymerase A arginine-rich C-terminal" evidence="11">
    <location>
        <begin position="329"/>
        <end position="426"/>
    </location>
</feature>
<dbReference type="GO" id="GO:0006397">
    <property type="term" value="P:mRNA processing"/>
    <property type="evidence" value="ECO:0007669"/>
    <property type="project" value="UniProtKB-KW"/>
</dbReference>
<keyword evidence="1 7" id="KW-0507">mRNA processing</keyword>
<dbReference type="KEGG" id="ssal:SPISAL_02660"/>
<dbReference type="Pfam" id="PF12627">
    <property type="entry name" value="PolyA_pol_RNAbd"/>
    <property type="match status" value="1"/>
</dbReference>
<organism evidence="13 14">
    <name type="scientific">Spiribacter salinus M19-40</name>
    <dbReference type="NCBI Taxonomy" id="1260251"/>
    <lineage>
        <taxon>Bacteria</taxon>
        <taxon>Pseudomonadati</taxon>
        <taxon>Pseudomonadota</taxon>
        <taxon>Gammaproteobacteria</taxon>
        <taxon>Chromatiales</taxon>
        <taxon>Ectothiorhodospiraceae</taxon>
        <taxon>Spiribacter</taxon>
    </lineage>
</organism>
<keyword evidence="14" id="KW-1185">Reference proteome</keyword>
<accession>R4VJ72</accession>
<dbReference type="Pfam" id="PF01743">
    <property type="entry name" value="PolyA_pol"/>
    <property type="match status" value="1"/>
</dbReference>
<dbReference type="InterPro" id="IPR002646">
    <property type="entry name" value="PolA_pol_head_dom"/>
</dbReference>
<evidence type="ECO:0000256" key="8">
    <source>
        <dbReference type="RuleBase" id="RU003953"/>
    </source>
</evidence>
<dbReference type="SUPFAM" id="SSF81891">
    <property type="entry name" value="Poly A polymerase C-terminal region-like"/>
    <property type="match status" value="1"/>
</dbReference>
<evidence type="ECO:0000256" key="1">
    <source>
        <dbReference type="ARBA" id="ARBA00022664"/>
    </source>
</evidence>
<dbReference type="GO" id="GO:0043633">
    <property type="term" value="P:polyadenylation-dependent RNA catabolic process"/>
    <property type="evidence" value="ECO:0007669"/>
    <property type="project" value="InterPro"/>
</dbReference>
<dbReference type="PANTHER" id="PTHR43051:SF1">
    <property type="entry name" value="POLYNUCLEOTIDE ADENYLYLTRANSFERASE FAMILY PROTEIN"/>
    <property type="match status" value="1"/>
</dbReference>
<dbReference type="GO" id="GO:1990817">
    <property type="term" value="F:poly(A) RNA polymerase activity"/>
    <property type="evidence" value="ECO:0007669"/>
    <property type="project" value="UniProtKB-UniRule"/>
</dbReference>
<feature type="domain" description="tRNA nucleotidyltransferase/poly(A) polymerase RNA and SrmB- binding" evidence="12">
    <location>
        <begin position="205"/>
        <end position="267"/>
    </location>
</feature>
<evidence type="ECO:0000313" key="14">
    <source>
        <dbReference type="Proteomes" id="UP000017881"/>
    </source>
</evidence>